<evidence type="ECO:0000313" key="2">
    <source>
        <dbReference type="Proteomes" id="UP000001867"/>
    </source>
</evidence>
<dbReference type="eggNOG" id="ENOG50333EH">
    <property type="taxonomic scope" value="Bacteria"/>
</dbReference>
<dbReference type="EMBL" id="CP001111">
    <property type="protein sequence ID" value="ACF52182.1"/>
    <property type="molecule type" value="Genomic_DNA"/>
</dbReference>
<gene>
    <name evidence="1" type="ordered locus">Smal_2481</name>
</gene>
<protein>
    <submittedName>
        <fullName evidence="1">Uncharacterized protein</fullName>
    </submittedName>
</protein>
<proteinExistence type="predicted"/>
<organism evidence="1 2">
    <name type="scientific">Stenotrophomonas maltophilia (strain R551-3)</name>
    <dbReference type="NCBI Taxonomy" id="391008"/>
    <lineage>
        <taxon>Bacteria</taxon>
        <taxon>Pseudomonadati</taxon>
        <taxon>Pseudomonadota</taxon>
        <taxon>Gammaproteobacteria</taxon>
        <taxon>Lysobacterales</taxon>
        <taxon>Lysobacteraceae</taxon>
        <taxon>Stenotrophomonas</taxon>
        <taxon>Stenotrophomonas maltophilia group</taxon>
    </lineage>
</organism>
<reference evidence="1 2" key="1">
    <citation type="submission" date="2008-06" db="EMBL/GenBank/DDBJ databases">
        <title>Complete sequence of Stenotrophomonas maltophilia R551-3.</title>
        <authorList>
            <consortium name="US DOE Joint Genome Institute"/>
            <person name="Lucas S."/>
            <person name="Copeland A."/>
            <person name="Lapidus A."/>
            <person name="Glavina del Rio T."/>
            <person name="Dalin E."/>
            <person name="Tice H."/>
            <person name="Pitluck S."/>
            <person name="Chain P."/>
            <person name="Malfatti S."/>
            <person name="Shin M."/>
            <person name="Vergez L."/>
            <person name="Lang D."/>
            <person name="Schmutz J."/>
            <person name="Larimer F."/>
            <person name="Land M."/>
            <person name="Hauser L."/>
            <person name="Kyrpides N."/>
            <person name="Mikhailova N."/>
            <person name="Taghavi S."/>
            <person name="Monchy S."/>
            <person name="Newman L."/>
            <person name="Vangronsveld J."/>
            <person name="van der Lelie D."/>
            <person name="Richardson P."/>
        </authorList>
    </citation>
    <scope>NUCLEOTIDE SEQUENCE [LARGE SCALE GENOMIC DNA]</scope>
    <source>
        <strain evidence="1 2">R551-3</strain>
    </source>
</reference>
<dbReference type="KEGG" id="smt:Smal_2481"/>
<dbReference type="HOGENOM" id="CLU_096333_0_0_6"/>
<dbReference type="Proteomes" id="UP000001867">
    <property type="component" value="Chromosome"/>
</dbReference>
<dbReference type="AlphaFoldDB" id="B4SNF7"/>
<name>B4SNF7_STRM5</name>
<sequence length="213" mass="24335">MEMTEADFRRLHDSHPQVLIMMDWDRLRFVGNHTYANFSDLVERAVSWSAAQLSENPKELAGLDENGLTYQFVKSLRQMAFEAALDATVGGHCDLVVRYGDRYMWLAEAKIYTGYKWLAKGYLQLTTRYATGEEGQDRGGLLIYFKKGNAPDVMREWSKQLVARKSKRNGAEVAIVPSAPPASSFSSTQKHYRSGRDYRVKHFAVSIVWEPEI</sequence>
<evidence type="ECO:0000313" key="1">
    <source>
        <dbReference type="EMBL" id="ACF52182.1"/>
    </source>
</evidence>
<accession>B4SNF7</accession>